<dbReference type="Proteomes" id="UP000723714">
    <property type="component" value="Unassembled WGS sequence"/>
</dbReference>
<dbReference type="InterPro" id="IPR052901">
    <property type="entry name" value="Bact_TGase-like"/>
</dbReference>
<feature type="region of interest" description="Disordered" evidence="1">
    <location>
        <begin position="270"/>
        <end position="331"/>
    </location>
</feature>
<sequence length="692" mass="78528">MISNRRGQPGICLYEVKNRKVPESGGGRGPLLFLVRSLLVWLLAVAWQRGFQSVFPIRMNEKWMYGFLLLFSVLACLWAAVSFWKRAVSLLICGGMCVVWFWKKQTLLVAMVNPIANAYLRVHNEGDIPLKLYQEPTVPVWMKGLLLAAAIVPLLLMWSYVITKNRGRVLVFLSLLAPAVLAAVEGYFITLSSCWFLLFSAGIYFAVCGGYSGKMALKSGMCACLCMLVLLLAGSAAVRPLETMKRSENGIYLKARNEVSKNVVQKLEDLTGSSEKKEKKTDQTGPEKQKEEEQNKTDLEEQKTAEETEQEKEKKEQGTTLSDQISNESFLPDKTQNLKAIAAFSPGDGDGIIVKTSERPKGTYYYPEEYGGSYDGNSWSPEALGDDVSPKYSEYPENLERLISFCQEQKVENIEDAARFIQQEFEKQTVYDYQPGPTPKDQDFAEYFLFENKRGFCVHFATTATLMYRIFGYQARYAQGYAIPASAFEKQPDGTYAAKVTGDMGHAWCETYENGWKVREHTLPYTGKEPQVLPPAQNSSENSPVKEPVVQKVLTKVLTAVILLVLAVGLFLFQSAVRRKQRFLRCRKYRQGRGILELYESLYEIALFLGMEKSDPVSTKTFHTMKQLIGEIPEQEWEWIHQIVLQTLFGQSCPSKEEHEKLFRIVSDMVKKVGRKQSGLKRLEYRYIKSLG</sequence>
<evidence type="ECO:0000256" key="1">
    <source>
        <dbReference type="SAM" id="MobiDB-lite"/>
    </source>
</evidence>
<keyword evidence="2" id="KW-0812">Transmembrane</keyword>
<evidence type="ECO:0000313" key="4">
    <source>
        <dbReference type="EMBL" id="MBU3877978.1"/>
    </source>
</evidence>
<dbReference type="EMBL" id="JABACJ020000025">
    <property type="protein sequence ID" value="MBU3877978.1"/>
    <property type="molecule type" value="Genomic_DNA"/>
</dbReference>
<evidence type="ECO:0000313" key="5">
    <source>
        <dbReference type="Proteomes" id="UP000723714"/>
    </source>
</evidence>
<evidence type="ECO:0000256" key="2">
    <source>
        <dbReference type="SAM" id="Phobius"/>
    </source>
</evidence>
<proteinExistence type="predicted"/>
<dbReference type="PANTHER" id="PTHR42736">
    <property type="entry name" value="PROTEIN-GLUTAMINE GAMMA-GLUTAMYLTRANSFERASE"/>
    <property type="match status" value="1"/>
</dbReference>
<feature type="transmembrane region" description="Helical" evidence="2">
    <location>
        <begin position="553"/>
        <end position="573"/>
    </location>
</feature>
<name>A0ABS6D8P7_9FIRM</name>
<feature type="transmembrane region" description="Helical" evidence="2">
    <location>
        <begin position="220"/>
        <end position="238"/>
    </location>
</feature>
<feature type="transmembrane region" description="Helical" evidence="2">
    <location>
        <begin position="169"/>
        <end position="189"/>
    </location>
</feature>
<dbReference type="RefSeq" id="WP_216244533.1">
    <property type="nucleotide sequence ID" value="NZ_JABACJ020000025.1"/>
</dbReference>
<feature type="transmembrane region" description="Helical" evidence="2">
    <location>
        <begin position="63"/>
        <end position="80"/>
    </location>
</feature>
<accession>A0ABS6D8P7</accession>
<keyword evidence="2" id="KW-1133">Transmembrane helix</keyword>
<keyword evidence="5" id="KW-1185">Reference proteome</keyword>
<dbReference type="Pfam" id="PF01841">
    <property type="entry name" value="Transglut_core"/>
    <property type="match status" value="1"/>
</dbReference>
<organism evidence="4 5">
    <name type="scientific">Faecalicatena faecalis</name>
    <dbReference type="NCBI Taxonomy" id="2726362"/>
    <lineage>
        <taxon>Bacteria</taxon>
        <taxon>Bacillati</taxon>
        <taxon>Bacillota</taxon>
        <taxon>Clostridia</taxon>
        <taxon>Lachnospirales</taxon>
        <taxon>Lachnospiraceae</taxon>
        <taxon>Faecalicatena</taxon>
    </lineage>
</organism>
<protein>
    <submittedName>
        <fullName evidence="4">Transglutaminase-like domain-containing protein</fullName>
    </submittedName>
</protein>
<gene>
    <name evidence="4" type="ORF">HGO97_019430</name>
</gene>
<feature type="transmembrane region" description="Helical" evidence="2">
    <location>
        <begin position="29"/>
        <end position="51"/>
    </location>
</feature>
<dbReference type="PANTHER" id="PTHR42736:SF1">
    <property type="entry name" value="PROTEIN-GLUTAMINE GAMMA-GLUTAMYLTRANSFERASE"/>
    <property type="match status" value="1"/>
</dbReference>
<feature type="compositionally biased region" description="Basic and acidic residues" evidence="1">
    <location>
        <begin position="270"/>
        <end position="317"/>
    </location>
</feature>
<evidence type="ECO:0000259" key="3">
    <source>
        <dbReference type="SMART" id="SM00460"/>
    </source>
</evidence>
<feature type="compositionally biased region" description="Polar residues" evidence="1">
    <location>
        <begin position="321"/>
        <end position="331"/>
    </location>
</feature>
<feature type="transmembrane region" description="Helical" evidence="2">
    <location>
        <begin position="195"/>
        <end position="213"/>
    </location>
</feature>
<reference evidence="4 5" key="1">
    <citation type="submission" date="2021-06" db="EMBL/GenBank/DDBJ databases">
        <title>Faecalicatena sp. nov. isolated from porcine feces.</title>
        <authorList>
            <person name="Oh B.S."/>
            <person name="Lee J.H."/>
        </authorList>
    </citation>
    <scope>NUCLEOTIDE SEQUENCE [LARGE SCALE GENOMIC DNA]</scope>
    <source>
        <strain evidence="4 5">AGMB00832</strain>
    </source>
</reference>
<keyword evidence="2" id="KW-0472">Membrane</keyword>
<feature type="transmembrane region" description="Helical" evidence="2">
    <location>
        <begin position="87"/>
        <end position="103"/>
    </location>
</feature>
<feature type="domain" description="Transglutaminase-like" evidence="3">
    <location>
        <begin position="449"/>
        <end position="523"/>
    </location>
</feature>
<comment type="caution">
    <text evidence="4">The sequence shown here is derived from an EMBL/GenBank/DDBJ whole genome shotgun (WGS) entry which is preliminary data.</text>
</comment>
<feature type="transmembrane region" description="Helical" evidence="2">
    <location>
        <begin position="140"/>
        <end position="162"/>
    </location>
</feature>
<dbReference type="InterPro" id="IPR002931">
    <property type="entry name" value="Transglutaminase-like"/>
</dbReference>
<dbReference type="SMART" id="SM00460">
    <property type="entry name" value="TGc"/>
    <property type="match status" value="1"/>
</dbReference>